<keyword evidence="3 5" id="KW-1133">Transmembrane helix</keyword>
<feature type="domain" description="STAS" evidence="7">
    <location>
        <begin position="442"/>
        <end position="551"/>
    </location>
</feature>
<reference evidence="8 9" key="1">
    <citation type="submission" date="2016-10" db="EMBL/GenBank/DDBJ databases">
        <authorList>
            <person name="de Groot N.N."/>
        </authorList>
    </citation>
    <scope>NUCLEOTIDE SEQUENCE [LARGE SCALE GENOMIC DNA]</scope>
    <source>
        <strain evidence="8 9">DSM 18438</strain>
    </source>
</reference>
<evidence type="ECO:0000256" key="2">
    <source>
        <dbReference type="ARBA" id="ARBA00022692"/>
    </source>
</evidence>
<feature type="transmembrane region" description="Helical" evidence="5">
    <location>
        <begin position="338"/>
        <end position="361"/>
    </location>
</feature>
<proteinExistence type="predicted"/>
<evidence type="ECO:0000313" key="8">
    <source>
        <dbReference type="EMBL" id="SFC18573.1"/>
    </source>
</evidence>
<dbReference type="Pfam" id="PF00027">
    <property type="entry name" value="cNMP_binding"/>
    <property type="match status" value="1"/>
</dbReference>
<evidence type="ECO:0000256" key="3">
    <source>
        <dbReference type="ARBA" id="ARBA00022989"/>
    </source>
</evidence>
<dbReference type="InterPro" id="IPR018488">
    <property type="entry name" value="cNMP-bd_CS"/>
</dbReference>
<dbReference type="InterPro" id="IPR002645">
    <property type="entry name" value="STAS_dom"/>
</dbReference>
<dbReference type="AlphaFoldDB" id="A0A1I1HAQ2"/>
<keyword evidence="9" id="KW-1185">Reference proteome</keyword>
<feature type="transmembrane region" description="Helical" evidence="5">
    <location>
        <begin position="95"/>
        <end position="115"/>
    </location>
</feature>
<dbReference type="GO" id="GO:0016020">
    <property type="term" value="C:membrane"/>
    <property type="evidence" value="ECO:0007669"/>
    <property type="project" value="UniProtKB-SubCell"/>
</dbReference>
<dbReference type="RefSeq" id="WP_091962236.1">
    <property type="nucleotide sequence ID" value="NZ_FOLH01000003.1"/>
</dbReference>
<evidence type="ECO:0000256" key="1">
    <source>
        <dbReference type="ARBA" id="ARBA00004141"/>
    </source>
</evidence>
<dbReference type="InterPro" id="IPR000595">
    <property type="entry name" value="cNMP-bd_dom"/>
</dbReference>
<feature type="transmembrane region" description="Helical" evidence="5">
    <location>
        <begin position="122"/>
        <end position="143"/>
    </location>
</feature>
<dbReference type="STRING" id="1122252.SAMN05660443_1786"/>
<evidence type="ECO:0000313" key="9">
    <source>
        <dbReference type="Proteomes" id="UP000199058"/>
    </source>
</evidence>
<evidence type="ECO:0000259" key="6">
    <source>
        <dbReference type="PROSITE" id="PS50042"/>
    </source>
</evidence>
<dbReference type="InterPro" id="IPR018490">
    <property type="entry name" value="cNMP-bd_dom_sf"/>
</dbReference>
<evidence type="ECO:0000259" key="7">
    <source>
        <dbReference type="PROSITE" id="PS50801"/>
    </source>
</evidence>
<feature type="transmembrane region" description="Helical" evidence="5">
    <location>
        <begin position="312"/>
        <end position="332"/>
    </location>
</feature>
<dbReference type="InterPro" id="IPR011547">
    <property type="entry name" value="SLC26A/SulP_dom"/>
</dbReference>
<feature type="domain" description="Cyclic nucleotide-binding" evidence="6">
    <location>
        <begin position="577"/>
        <end position="673"/>
    </location>
</feature>
<name>A0A1I1HAQ2_9GAMM</name>
<dbReference type="PANTHER" id="PTHR43310:SF1">
    <property type="entry name" value="SULFATE TRANSPORTER YBAR-RELATED"/>
    <property type="match status" value="1"/>
</dbReference>
<dbReference type="EMBL" id="FOLH01000003">
    <property type="protein sequence ID" value="SFC18573.1"/>
    <property type="molecule type" value="Genomic_DNA"/>
</dbReference>
<keyword evidence="2 5" id="KW-0812">Transmembrane</keyword>
<feature type="transmembrane region" description="Helical" evidence="5">
    <location>
        <begin position="46"/>
        <end position="63"/>
    </location>
</feature>
<sequence>MTLPPASTLLKVLPAAALMSLISLVMSFSFAAMMVHSSHPSLLPDLVKGLLFTATLSALILAWQGSLKGLIAIPLPSAAAMFADLFQRTQPSAEMLWTLLLTGSLLTALLMLLLGWLKLSKLVRYLPLPVLAGFLAGVGWLFIKGGLALVGLQTLTLDVLNNTALWIGLGITLTLWLLKNIIKPAHLLPLVTLVGSLLLVFLAPFLDTQNTWFFELEAAGQLPLTAWQWTQNGLPDINWLDLSWDILTTLAVIATLSMLLQATSIELLAKQDLDLNKELKVAGSFNIINALAGGSLGSLSLSQTSMVRQMQAATRLTGVLMALFLTLGYFFHDLLIQWLPLPLVAGILMFQGVQFVHQWLLSAHKRFPRSDQLVIAIIFVTILLQGFLPGVLLGLLLTVILFIREYSRLQVVQLKTNLKGLSSNVERSPNEQEWLDQQANQVRIYQLKGFLFFGTANTLVEEIRQDVLKAEEPIKTLLLDMQRVVNADTSTGNSLTRLKQFCDKAGIEIHLSALNKALEKRFTAVGLPIKDHFWPGHLLLHKSQEKALEFIENKLIKDLQKESPANAYQLLKEKLKLNNKQANRLVDYFTRIPFKDREWIIKQGMQDSHLYLIFTGQVEVLLERPDQPMLRLKKMRPGTLLGEMGLYTGQPRAASARAIGDVELLAINAANLELMEARDPDMALSFHRHVVQLQSERLQESNLRLNNILQS</sequence>
<feature type="transmembrane region" description="Helical" evidence="5">
    <location>
        <begin position="12"/>
        <end position="34"/>
    </location>
</feature>
<dbReference type="Pfam" id="PF00916">
    <property type="entry name" value="Sulfate_transp"/>
    <property type="match status" value="1"/>
</dbReference>
<feature type="transmembrane region" description="Helical" evidence="5">
    <location>
        <begin position="373"/>
        <end position="403"/>
    </location>
</feature>
<dbReference type="CDD" id="cd00038">
    <property type="entry name" value="CAP_ED"/>
    <property type="match status" value="1"/>
</dbReference>
<gene>
    <name evidence="8" type="ORF">SAMN05660443_1786</name>
</gene>
<comment type="subcellular location">
    <subcellularLocation>
        <location evidence="1">Membrane</location>
        <topology evidence="1">Multi-pass membrane protein</topology>
    </subcellularLocation>
</comment>
<dbReference type="PROSITE" id="PS50042">
    <property type="entry name" value="CNMP_BINDING_3"/>
    <property type="match status" value="1"/>
</dbReference>
<dbReference type="Proteomes" id="UP000199058">
    <property type="component" value="Unassembled WGS sequence"/>
</dbReference>
<dbReference type="CDD" id="cd07042">
    <property type="entry name" value="STAS_SulP_like_sulfate_transporter"/>
    <property type="match status" value="1"/>
</dbReference>
<evidence type="ECO:0000256" key="5">
    <source>
        <dbReference type="SAM" id="Phobius"/>
    </source>
</evidence>
<evidence type="ECO:0000256" key="4">
    <source>
        <dbReference type="ARBA" id="ARBA00023136"/>
    </source>
</evidence>
<dbReference type="PANTHER" id="PTHR43310">
    <property type="entry name" value="SULFATE TRANSPORTER YBAR-RELATED"/>
    <property type="match status" value="1"/>
</dbReference>
<dbReference type="InterPro" id="IPR014710">
    <property type="entry name" value="RmlC-like_jellyroll"/>
</dbReference>
<organism evidence="8 9">
    <name type="scientific">Marinospirillum celere</name>
    <dbReference type="NCBI Taxonomy" id="1122252"/>
    <lineage>
        <taxon>Bacteria</taxon>
        <taxon>Pseudomonadati</taxon>
        <taxon>Pseudomonadota</taxon>
        <taxon>Gammaproteobacteria</taxon>
        <taxon>Oceanospirillales</taxon>
        <taxon>Oceanospirillaceae</taxon>
        <taxon>Marinospirillum</taxon>
    </lineage>
</organism>
<dbReference type="SUPFAM" id="SSF51206">
    <property type="entry name" value="cAMP-binding domain-like"/>
    <property type="match status" value="1"/>
</dbReference>
<feature type="transmembrane region" description="Helical" evidence="5">
    <location>
        <begin position="187"/>
        <end position="206"/>
    </location>
</feature>
<dbReference type="PROSITE" id="PS00889">
    <property type="entry name" value="CNMP_BINDING_2"/>
    <property type="match status" value="1"/>
</dbReference>
<dbReference type="OrthoDB" id="9771198at2"/>
<feature type="transmembrane region" description="Helical" evidence="5">
    <location>
        <begin position="163"/>
        <end position="182"/>
    </location>
</feature>
<dbReference type="Pfam" id="PF01740">
    <property type="entry name" value="STAS"/>
    <property type="match status" value="1"/>
</dbReference>
<dbReference type="InterPro" id="IPR036513">
    <property type="entry name" value="STAS_dom_sf"/>
</dbReference>
<keyword evidence="4 5" id="KW-0472">Membrane</keyword>
<dbReference type="Gene3D" id="3.30.750.24">
    <property type="entry name" value="STAS domain"/>
    <property type="match status" value="1"/>
</dbReference>
<dbReference type="PROSITE" id="PS50801">
    <property type="entry name" value="STAS"/>
    <property type="match status" value="1"/>
</dbReference>
<dbReference type="Gene3D" id="2.60.120.10">
    <property type="entry name" value="Jelly Rolls"/>
    <property type="match status" value="1"/>
</dbReference>
<dbReference type="SUPFAM" id="SSF52091">
    <property type="entry name" value="SpoIIaa-like"/>
    <property type="match status" value="1"/>
</dbReference>
<accession>A0A1I1HAQ2</accession>
<dbReference type="InterPro" id="IPR052706">
    <property type="entry name" value="Membrane-Transporter-like"/>
</dbReference>
<dbReference type="SMART" id="SM00100">
    <property type="entry name" value="cNMP"/>
    <property type="match status" value="1"/>
</dbReference>
<protein>
    <submittedName>
        <fullName evidence="8">Sulfate permease, MFS superfamily</fullName>
    </submittedName>
</protein>